<organism evidence="3 4">
    <name type="scientific">Catenaria anguillulae PL171</name>
    <dbReference type="NCBI Taxonomy" id="765915"/>
    <lineage>
        <taxon>Eukaryota</taxon>
        <taxon>Fungi</taxon>
        <taxon>Fungi incertae sedis</taxon>
        <taxon>Blastocladiomycota</taxon>
        <taxon>Blastocladiomycetes</taxon>
        <taxon>Blastocladiales</taxon>
        <taxon>Catenariaceae</taxon>
        <taxon>Catenaria</taxon>
    </lineage>
</organism>
<accession>A0A1Y2HLK5</accession>
<evidence type="ECO:0000256" key="2">
    <source>
        <dbReference type="SAM" id="Phobius"/>
    </source>
</evidence>
<reference evidence="3 4" key="1">
    <citation type="submission" date="2016-07" db="EMBL/GenBank/DDBJ databases">
        <title>Pervasive Adenine N6-methylation of Active Genes in Fungi.</title>
        <authorList>
            <consortium name="DOE Joint Genome Institute"/>
            <person name="Mondo S.J."/>
            <person name="Dannebaum R.O."/>
            <person name="Kuo R.C."/>
            <person name="Labutti K."/>
            <person name="Haridas S."/>
            <person name="Kuo A."/>
            <person name="Salamov A."/>
            <person name="Ahrendt S.R."/>
            <person name="Lipzen A."/>
            <person name="Sullivan W."/>
            <person name="Andreopoulos W.B."/>
            <person name="Clum A."/>
            <person name="Lindquist E."/>
            <person name="Daum C."/>
            <person name="Ramamoorthy G.K."/>
            <person name="Gryganskyi A."/>
            <person name="Culley D."/>
            <person name="Magnuson J.K."/>
            <person name="James T.Y."/>
            <person name="O'Malley M.A."/>
            <person name="Stajich J.E."/>
            <person name="Spatafora J.W."/>
            <person name="Visel A."/>
            <person name="Grigoriev I.V."/>
        </authorList>
    </citation>
    <scope>NUCLEOTIDE SEQUENCE [LARGE SCALE GENOMIC DNA]</scope>
    <source>
        <strain evidence="3 4">PL171</strain>
    </source>
</reference>
<name>A0A1Y2HLK5_9FUNG</name>
<dbReference type="EMBL" id="MCFL01000022">
    <property type="protein sequence ID" value="ORZ35455.1"/>
    <property type="molecule type" value="Genomic_DNA"/>
</dbReference>
<protein>
    <submittedName>
        <fullName evidence="3">Uncharacterized protein</fullName>
    </submittedName>
</protein>
<evidence type="ECO:0000313" key="4">
    <source>
        <dbReference type="Proteomes" id="UP000193411"/>
    </source>
</evidence>
<dbReference type="Proteomes" id="UP000193411">
    <property type="component" value="Unassembled WGS sequence"/>
</dbReference>
<feature type="region of interest" description="Disordered" evidence="1">
    <location>
        <begin position="321"/>
        <end position="379"/>
    </location>
</feature>
<keyword evidence="2" id="KW-1133">Transmembrane helix</keyword>
<feature type="transmembrane region" description="Helical" evidence="2">
    <location>
        <begin position="170"/>
        <end position="195"/>
    </location>
</feature>
<gene>
    <name evidence="3" type="ORF">BCR44DRAFT_1434262</name>
</gene>
<keyword evidence="4" id="KW-1185">Reference proteome</keyword>
<feature type="transmembrane region" description="Helical" evidence="2">
    <location>
        <begin position="245"/>
        <end position="267"/>
    </location>
</feature>
<evidence type="ECO:0000256" key="1">
    <source>
        <dbReference type="SAM" id="MobiDB-lite"/>
    </source>
</evidence>
<sequence>MSTPSKPTPTATPTGIKWVADFSTQGDQVVLVFVLRKNKSLFWKSSMVGSLMLVPVPLFELGFTFSMWTAQTLWGWPPLTTLVGDVFVRGGYGIITVCRFWRLKLISPSRPSTALKYFRLMSGCILLVTLVNLYSAAALRITETVTGQFGVISSETTNKAVLAMRTQDKILGFITFMAVHLSNFMCDVLFAKTIFTSVRKSHQKVDLTPSERRGLVYPYVPPAVITLAYMFCSILSLTSPHIPNVIYFSIALNRLAPIIEAFCFYAFSVNHTRMLLKNLSRTGSNSQNTGLTGTTLSHSGGARSLPMLNFSDSQIGKGLANGYEPAMPMGPMSPKTPTSTQHPSGHMGANAVTPGGHHHHQQYHHGHQQQQQRGQGYRH</sequence>
<feature type="transmembrane region" description="Helical" evidence="2">
    <location>
        <begin position="216"/>
        <end position="239"/>
    </location>
</feature>
<dbReference type="AlphaFoldDB" id="A0A1Y2HLK5"/>
<keyword evidence="2" id="KW-0472">Membrane</keyword>
<feature type="transmembrane region" description="Helical" evidence="2">
    <location>
        <begin position="46"/>
        <end position="66"/>
    </location>
</feature>
<feature type="compositionally biased region" description="Basic residues" evidence="1">
    <location>
        <begin position="356"/>
        <end position="367"/>
    </location>
</feature>
<dbReference type="OrthoDB" id="5578616at2759"/>
<evidence type="ECO:0000313" key="3">
    <source>
        <dbReference type="EMBL" id="ORZ35455.1"/>
    </source>
</evidence>
<comment type="caution">
    <text evidence="3">The sequence shown here is derived from an EMBL/GenBank/DDBJ whole genome shotgun (WGS) entry which is preliminary data.</text>
</comment>
<feature type="transmembrane region" description="Helical" evidence="2">
    <location>
        <begin position="117"/>
        <end position="137"/>
    </location>
</feature>
<proteinExistence type="predicted"/>
<feature type="compositionally biased region" description="Low complexity" evidence="1">
    <location>
        <begin position="368"/>
        <end position="379"/>
    </location>
</feature>
<keyword evidence="2" id="KW-0812">Transmembrane</keyword>